<dbReference type="InterPro" id="IPR013893">
    <property type="entry name" value="RNase_P_Rpp40"/>
</dbReference>
<evidence type="ECO:0000313" key="2">
    <source>
        <dbReference type="Proteomes" id="UP000186136"/>
    </source>
</evidence>
<dbReference type="GO" id="GO:0030677">
    <property type="term" value="C:ribonuclease P complex"/>
    <property type="evidence" value="ECO:0007669"/>
    <property type="project" value="InterPro"/>
</dbReference>
<dbReference type="OrthoDB" id="63112at2759"/>
<reference evidence="1 2" key="1">
    <citation type="submission" date="2016-08" db="EMBL/GenBank/DDBJ databases">
        <title>Whole genome shotgun sequence of Pichia membranifaciens KS47-1.</title>
        <authorList>
            <person name="Konishi M."/>
            <person name="Ishida M."/>
            <person name="Arakawa T."/>
            <person name="Kato Y."/>
            <person name="Horiuchi J."/>
        </authorList>
    </citation>
    <scope>NUCLEOTIDE SEQUENCE [LARGE SCALE GENOMIC DNA]</scope>
    <source>
        <strain evidence="1 2">KS47-1</strain>
    </source>
</reference>
<dbReference type="GO" id="GO:0001682">
    <property type="term" value="P:tRNA 5'-leader removal"/>
    <property type="evidence" value="ECO:0007669"/>
    <property type="project" value="InterPro"/>
</dbReference>
<comment type="caution">
    <text evidence="1">The sequence shown here is derived from an EMBL/GenBank/DDBJ whole genome shotgun (WGS) entry which is preliminary data.</text>
</comment>
<sequence length="213" mass="24558">MYIHSFDLLNFEDCVKRNGKNEIRLLWYADNISEDVFKFTFTSESDNIDTHLVPKLLEKGILILENTETESRVFQCNEVLHPDLTITKDEDVLAETLEWLTYASIRGIQLRQEVDLFISRYPAMLESSSKSDLAIISIDKSLISSKVQKLIFNHVCNTLNWFALFSYGVKNVSRSYNSSGEHYFVDDGANDIVFFSQEGKYAMWEITDSGDPH</sequence>
<organism evidence="1 2">
    <name type="scientific">Pichia membranifaciens</name>
    <dbReference type="NCBI Taxonomy" id="4926"/>
    <lineage>
        <taxon>Eukaryota</taxon>
        <taxon>Fungi</taxon>
        <taxon>Dikarya</taxon>
        <taxon>Ascomycota</taxon>
        <taxon>Saccharomycotina</taxon>
        <taxon>Pichiomycetes</taxon>
        <taxon>Pichiales</taxon>
        <taxon>Pichiaceae</taxon>
        <taxon>Pichia</taxon>
    </lineage>
</organism>
<protein>
    <submittedName>
        <fullName evidence="1">Uncharacterized protein</fullName>
    </submittedName>
</protein>
<dbReference type="EMBL" id="BDGI01000046">
    <property type="protein sequence ID" value="GAV27770.1"/>
    <property type="molecule type" value="Genomic_DNA"/>
</dbReference>
<evidence type="ECO:0000313" key="1">
    <source>
        <dbReference type="EMBL" id="GAV27770.1"/>
    </source>
</evidence>
<name>A0A1Q2YDZ9_9ASCO</name>
<dbReference type="AlphaFoldDB" id="A0A1Q2YDZ9"/>
<dbReference type="Proteomes" id="UP000186136">
    <property type="component" value="Unassembled WGS sequence"/>
</dbReference>
<keyword evidence="2" id="KW-1185">Reference proteome</keyword>
<proteinExistence type="predicted"/>
<dbReference type="Pfam" id="PF08584">
    <property type="entry name" value="Ribonuc_P_40"/>
    <property type="match status" value="1"/>
</dbReference>
<gene>
    <name evidence="1" type="ORF">PMKS-001238</name>
</gene>
<accession>A0A1Q2YDZ9</accession>